<evidence type="ECO:0000256" key="1">
    <source>
        <dbReference type="ARBA" id="ARBA00022630"/>
    </source>
</evidence>
<gene>
    <name evidence="6" type="ORF">HME9304_01345</name>
</gene>
<dbReference type="EMBL" id="CP030104">
    <property type="protein sequence ID" value="AWX44345.1"/>
    <property type="molecule type" value="Genomic_DNA"/>
</dbReference>
<dbReference type="SUPFAM" id="SSF55785">
    <property type="entry name" value="PYP-like sensor domain (PAS domain)"/>
    <property type="match status" value="1"/>
</dbReference>
<accession>A0A2Z4LR49</accession>
<evidence type="ECO:0000256" key="3">
    <source>
        <dbReference type="ARBA" id="ARBA00022991"/>
    </source>
</evidence>
<dbReference type="AlphaFoldDB" id="A0A2Z4LR49"/>
<dbReference type="RefSeq" id="WP_112377826.1">
    <property type="nucleotide sequence ID" value="NZ_CP030104.1"/>
</dbReference>
<keyword evidence="3" id="KW-0157">Chromophore</keyword>
<evidence type="ECO:0000256" key="2">
    <source>
        <dbReference type="ARBA" id="ARBA00022643"/>
    </source>
</evidence>
<feature type="domain" description="PAS" evidence="4">
    <location>
        <begin position="74"/>
        <end position="104"/>
    </location>
</feature>
<dbReference type="Gene3D" id="3.30.450.20">
    <property type="entry name" value="PAS domain"/>
    <property type="match status" value="1"/>
</dbReference>
<keyword evidence="2" id="KW-0288">FMN</keyword>
<reference evidence="6 7" key="1">
    <citation type="submission" date="2018-06" db="EMBL/GenBank/DDBJ databases">
        <title>Spongiibacterium sp. HME9304 Genome sequencing and assembly.</title>
        <authorList>
            <person name="Kang H."/>
            <person name="Kim H."/>
            <person name="Joh K."/>
        </authorList>
    </citation>
    <scope>NUCLEOTIDE SEQUENCE [LARGE SCALE GENOMIC DNA]</scope>
    <source>
        <strain evidence="6 7">HME9304</strain>
    </source>
</reference>
<dbReference type="CDD" id="cd00130">
    <property type="entry name" value="PAS"/>
    <property type="match status" value="1"/>
</dbReference>
<evidence type="ECO:0000313" key="6">
    <source>
        <dbReference type="EMBL" id="AWX44345.1"/>
    </source>
</evidence>
<dbReference type="PROSITE" id="PS50113">
    <property type="entry name" value="PAC"/>
    <property type="match status" value="1"/>
</dbReference>
<dbReference type="InterPro" id="IPR000014">
    <property type="entry name" value="PAS"/>
</dbReference>
<organism evidence="6 7">
    <name type="scientific">Flagellimonas maritima</name>
    <dbReference type="NCBI Taxonomy" id="1383885"/>
    <lineage>
        <taxon>Bacteria</taxon>
        <taxon>Pseudomonadati</taxon>
        <taxon>Bacteroidota</taxon>
        <taxon>Flavobacteriia</taxon>
        <taxon>Flavobacteriales</taxon>
        <taxon>Flavobacteriaceae</taxon>
        <taxon>Flagellimonas</taxon>
    </lineage>
</organism>
<dbReference type="PROSITE" id="PS50112">
    <property type="entry name" value="PAS"/>
    <property type="match status" value="1"/>
</dbReference>
<dbReference type="InterPro" id="IPR000700">
    <property type="entry name" value="PAS-assoc_C"/>
</dbReference>
<dbReference type="InterPro" id="IPR035965">
    <property type="entry name" value="PAS-like_dom_sf"/>
</dbReference>
<evidence type="ECO:0000259" key="5">
    <source>
        <dbReference type="PROSITE" id="PS50113"/>
    </source>
</evidence>
<dbReference type="NCBIfam" id="TIGR00229">
    <property type="entry name" value="sensory_box"/>
    <property type="match status" value="1"/>
</dbReference>
<protein>
    <submittedName>
        <fullName evidence="6">Bacterioopsin transcriptional activator</fullName>
    </submittedName>
</protein>
<dbReference type="PANTHER" id="PTHR47429:SF2">
    <property type="entry name" value="PROTEIN TWIN LOV 1"/>
    <property type="match status" value="1"/>
</dbReference>
<dbReference type="OrthoDB" id="5760647at2"/>
<evidence type="ECO:0000313" key="7">
    <source>
        <dbReference type="Proteomes" id="UP000248536"/>
    </source>
</evidence>
<dbReference type="Pfam" id="PF13426">
    <property type="entry name" value="PAS_9"/>
    <property type="match status" value="1"/>
</dbReference>
<name>A0A2Z4LR49_9FLAO</name>
<keyword evidence="7" id="KW-1185">Reference proteome</keyword>
<dbReference type="KEGG" id="spon:HME9304_01345"/>
<sequence length="173" mass="20007">MEKTKFYDEAVNNFYRDKEINSYPITSLDIYAQHFSNVCSNLQDAKKLSDLAKKEKWQNNITFRNEILDKERVVVVTDTNLNIVYATQNIFKMNGYTPSEILGKKPKIFQGEATCKETSKEISKAIKGRKPFEVTLTNYRKDGTLYKCWIKGSPVFDISGKMVNFIAYEKEVA</sequence>
<dbReference type="PANTHER" id="PTHR47429">
    <property type="entry name" value="PROTEIN TWIN LOV 1"/>
    <property type="match status" value="1"/>
</dbReference>
<keyword evidence="1" id="KW-0285">Flavoprotein</keyword>
<feature type="domain" description="PAC" evidence="5">
    <location>
        <begin position="130"/>
        <end position="173"/>
    </location>
</feature>
<evidence type="ECO:0000259" key="4">
    <source>
        <dbReference type="PROSITE" id="PS50112"/>
    </source>
</evidence>
<proteinExistence type="predicted"/>
<dbReference type="Proteomes" id="UP000248536">
    <property type="component" value="Chromosome"/>
</dbReference>